<feature type="transmembrane region" description="Helical" evidence="1">
    <location>
        <begin position="94"/>
        <end position="115"/>
    </location>
</feature>
<feature type="transmembrane region" description="Helical" evidence="1">
    <location>
        <begin position="6"/>
        <end position="28"/>
    </location>
</feature>
<dbReference type="InterPro" id="IPR032816">
    <property type="entry name" value="VTT_dom"/>
</dbReference>
<name>A0A5Q0CHM3_9HYPH</name>
<dbReference type="InterPro" id="IPR051311">
    <property type="entry name" value="DedA_domain"/>
</dbReference>
<dbReference type="EMBL" id="CP043499">
    <property type="protein sequence ID" value="QFY63831.1"/>
    <property type="molecule type" value="Genomic_DNA"/>
</dbReference>
<dbReference type="GO" id="GO:0005886">
    <property type="term" value="C:plasma membrane"/>
    <property type="evidence" value="ECO:0007669"/>
    <property type="project" value="TreeGrafter"/>
</dbReference>
<organism evidence="3 4">
    <name type="scientific">Rhizobium grahamii</name>
    <dbReference type="NCBI Taxonomy" id="1120045"/>
    <lineage>
        <taxon>Bacteria</taxon>
        <taxon>Pseudomonadati</taxon>
        <taxon>Pseudomonadota</taxon>
        <taxon>Alphaproteobacteria</taxon>
        <taxon>Hyphomicrobiales</taxon>
        <taxon>Rhizobiaceae</taxon>
        <taxon>Rhizobium/Agrobacterium group</taxon>
        <taxon>Rhizobium</taxon>
    </lineage>
</organism>
<dbReference type="RefSeq" id="WP_153273778.1">
    <property type="nucleotide sequence ID" value="NZ_CP043499.1"/>
</dbReference>
<protein>
    <submittedName>
        <fullName evidence="3">DedA family protein</fullName>
    </submittedName>
</protein>
<keyword evidence="1" id="KW-1133">Transmembrane helix</keyword>
<sequence>MLEDYIARYGVAAVFVGAGIEGETAAFLGGILAHRHLLPYWQIAIAACLGSFVADQFYFFAGRFASQWSLVQRLIRSPFLERATQLLEAYPTSFILAFRFIYGVRTVSPVAIGLSKISARKFVILNAVAAVVWGVGITAIGYLFGNVVEALFGRLLLHTHLVIALAGIAAVLAASIYAIRPRLFGRRRGAARSE</sequence>
<dbReference type="KEGG" id="rgr:FZ934_26840"/>
<gene>
    <name evidence="3" type="ORF">FZ934_26840</name>
</gene>
<evidence type="ECO:0000256" key="1">
    <source>
        <dbReference type="SAM" id="Phobius"/>
    </source>
</evidence>
<dbReference type="Pfam" id="PF09335">
    <property type="entry name" value="VTT_dom"/>
    <property type="match status" value="1"/>
</dbReference>
<evidence type="ECO:0000313" key="4">
    <source>
        <dbReference type="Proteomes" id="UP000326881"/>
    </source>
</evidence>
<dbReference type="PANTHER" id="PTHR42709:SF2">
    <property type="entry name" value="INNER MEMBRANE PROTEIN YOHD"/>
    <property type="match status" value="1"/>
</dbReference>
<feature type="transmembrane region" description="Helical" evidence="1">
    <location>
        <begin position="122"/>
        <end position="144"/>
    </location>
</feature>
<feature type="transmembrane region" description="Helical" evidence="1">
    <location>
        <begin position="40"/>
        <end position="61"/>
    </location>
</feature>
<geneLocation type="plasmid" evidence="3 4">
    <name>unnamed</name>
</geneLocation>
<accession>A0A5Q0CHM3</accession>
<dbReference type="OrthoDB" id="948134at2"/>
<keyword evidence="1" id="KW-0812">Transmembrane</keyword>
<keyword evidence="4" id="KW-1185">Reference proteome</keyword>
<dbReference type="Proteomes" id="UP000326881">
    <property type="component" value="Plasmid unnamed"/>
</dbReference>
<keyword evidence="3" id="KW-0614">Plasmid</keyword>
<feature type="transmembrane region" description="Helical" evidence="1">
    <location>
        <begin position="156"/>
        <end position="179"/>
    </location>
</feature>
<reference evidence="3 4" key="1">
    <citation type="submission" date="2019-08" db="EMBL/GenBank/DDBJ databases">
        <title>Prosopis cineraria nodule microbiome.</title>
        <authorList>
            <person name="Ali R."/>
            <person name="Chaluvadi S.R."/>
            <person name="Wang X."/>
        </authorList>
    </citation>
    <scope>NUCLEOTIDE SEQUENCE [LARGE SCALE GENOMIC DNA]</scope>
    <source>
        <strain evidence="3 4">BG7</strain>
        <plasmid evidence="3 4">unnamed</plasmid>
    </source>
</reference>
<feature type="domain" description="VTT" evidence="2">
    <location>
        <begin position="22"/>
        <end position="142"/>
    </location>
</feature>
<keyword evidence="1" id="KW-0472">Membrane</keyword>
<dbReference type="AlphaFoldDB" id="A0A5Q0CHM3"/>
<dbReference type="PANTHER" id="PTHR42709">
    <property type="entry name" value="ALKALINE PHOSPHATASE LIKE PROTEIN"/>
    <property type="match status" value="1"/>
</dbReference>
<evidence type="ECO:0000259" key="2">
    <source>
        <dbReference type="Pfam" id="PF09335"/>
    </source>
</evidence>
<evidence type="ECO:0000313" key="3">
    <source>
        <dbReference type="EMBL" id="QFY63831.1"/>
    </source>
</evidence>
<proteinExistence type="predicted"/>